<evidence type="ECO:0000256" key="2">
    <source>
        <dbReference type="SAM" id="SignalP"/>
    </source>
</evidence>
<dbReference type="EMBL" id="MU167229">
    <property type="protein sequence ID" value="KAG0149271.1"/>
    <property type="molecule type" value="Genomic_DNA"/>
</dbReference>
<keyword evidence="2" id="KW-0732">Signal</keyword>
<gene>
    <name evidence="3" type="ORF">CROQUDRAFT_89356</name>
</gene>
<feature type="signal peptide" evidence="2">
    <location>
        <begin position="1"/>
        <end position="20"/>
    </location>
</feature>
<keyword evidence="4" id="KW-1185">Reference proteome</keyword>
<feature type="region of interest" description="Disordered" evidence="1">
    <location>
        <begin position="73"/>
        <end position="117"/>
    </location>
</feature>
<proteinExistence type="predicted"/>
<evidence type="ECO:0000313" key="3">
    <source>
        <dbReference type="EMBL" id="KAG0149271.1"/>
    </source>
</evidence>
<protein>
    <submittedName>
        <fullName evidence="3">Uncharacterized protein</fullName>
    </submittedName>
</protein>
<sequence length="918" mass="106185">MWLSSRVVWLLALLFYPTQSLYYPDLAYFEDCEQIAKWPSLSDAQPIRPTTFSPIGSQSPSEMMVTPFIPVVDTSEPPPMDQAMEKSTAEPSTSDSRRLASLRDSSLLSPDSSDTAIEVVDIPSSSSGSEQDGFQAGSVTCVKTLNPDYAFDSDNSNHIDEHELISTEASSIIGRHKSGVTVPPDNSPLEVHKNPTDSQRQKRQKFRGEEKPASPSTMRPDQSTFQVAYGSPSFTKRITLEEIKKVLNLHDTESVPMRDSYNMWLTQNCEIRRIFGLFQGVDPKLFRSKVEDWTKSDLYGIDENSFAKDLRPKSKLLYPELPESLPNDSVRKVQSDWMEKHLPKVWAPHSKAIQFLVTNPKFSSKDAWYSAQVLGYLETTHKEEFRRSTEWFRNNLENYDDRIKMIHESVKESVLAFLQTIVNSFEMKLPVQGDAETQASYIRAIKDVLNAWLYAFEDDGSKDDYMRARFHGWLRQLKPTEYEKREDFLKTLTDYVVNHLSQQLIFTIRQTENDQSDTMENALRFWNIYHDDSMPFSRVQQGVNKIFDNPHYLGKAKKMLSRVEAHRRRTQARFIYWLPQAFQYLFQKDTTQEQRLEAAEAILIVRKDLEFVSTYCPTEIKVFQDEMIDFMGLNSYKGCMQQLTKISDGLREMMYINKLLSQDKPFDSIGDIQAFVIRHHLDSFMTSSQPTTSEPTSFQPHIDVVTQTGFFNLVPHPSPVLSRVFFLGKINKGAERYRISVLQKAITSIQRFPDELNHIIQNMYEKYKYTRSLTSKEDWETSLQKIANRNGLSDKDVLEWFSKFEANGKASVALFRWKVRMESLSKQMKTEYIKPLQDMGRKLGLTKEPRTYDNSFTLDKKGMMFALKYHPHHYLLSRTLEGILGSEFWKEKVDQAFGKPTVLQTSNFYPAIPASEES</sequence>
<reference evidence="3" key="1">
    <citation type="submission" date="2013-11" db="EMBL/GenBank/DDBJ databases">
        <title>Genome sequence of the fusiform rust pathogen reveals effectors for host alternation and coevolution with pine.</title>
        <authorList>
            <consortium name="DOE Joint Genome Institute"/>
            <person name="Smith K."/>
            <person name="Pendleton A."/>
            <person name="Kubisiak T."/>
            <person name="Anderson C."/>
            <person name="Salamov A."/>
            <person name="Aerts A."/>
            <person name="Riley R."/>
            <person name="Clum A."/>
            <person name="Lindquist E."/>
            <person name="Ence D."/>
            <person name="Campbell M."/>
            <person name="Kronenberg Z."/>
            <person name="Feau N."/>
            <person name="Dhillon B."/>
            <person name="Hamelin R."/>
            <person name="Burleigh J."/>
            <person name="Smith J."/>
            <person name="Yandell M."/>
            <person name="Nelson C."/>
            <person name="Grigoriev I."/>
            <person name="Davis J."/>
        </authorList>
    </citation>
    <scope>NUCLEOTIDE SEQUENCE</scope>
    <source>
        <strain evidence="3">G11</strain>
    </source>
</reference>
<dbReference type="AlphaFoldDB" id="A0A9P6TE97"/>
<feature type="compositionally biased region" description="Polar residues" evidence="1">
    <location>
        <begin position="214"/>
        <end position="224"/>
    </location>
</feature>
<feature type="chain" id="PRO_5040462257" evidence="2">
    <location>
        <begin position="21"/>
        <end position="918"/>
    </location>
</feature>
<dbReference type="Proteomes" id="UP000886653">
    <property type="component" value="Unassembled WGS sequence"/>
</dbReference>
<feature type="region of interest" description="Disordered" evidence="1">
    <location>
        <begin position="176"/>
        <end position="224"/>
    </location>
</feature>
<name>A0A9P6TE97_9BASI</name>
<organism evidence="3 4">
    <name type="scientific">Cronartium quercuum f. sp. fusiforme G11</name>
    <dbReference type="NCBI Taxonomy" id="708437"/>
    <lineage>
        <taxon>Eukaryota</taxon>
        <taxon>Fungi</taxon>
        <taxon>Dikarya</taxon>
        <taxon>Basidiomycota</taxon>
        <taxon>Pucciniomycotina</taxon>
        <taxon>Pucciniomycetes</taxon>
        <taxon>Pucciniales</taxon>
        <taxon>Coleosporiaceae</taxon>
        <taxon>Cronartium</taxon>
    </lineage>
</organism>
<comment type="caution">
    <text evidence="3">The sequence shown here is derived from an EMBL/GenBank/DDBJ whole genome shotgun (WGS) entry which is preliminary data.</text>
</comment>
<feature type="compositionally biased region" description="Low complexity" evidence="1">
    <location>
        <begin position="102"/>
        <end position="114"/>
    </location>
</feature>
<accession>A0A9P6TE97</accession>
<evidence type="ECO:0000256" key="1">
    <source>
        <dbReference type="SAM" id="MobiDB-lite"/>
    </source>
</evidence>
<evidence type="ECO:0000313" key="4">
    <source>
        <dbReference type="Proteomes" id="UP000886653"/>
    </source>
</evidence>